<protein>
    <submittedName>
        <fullName evidence="2">Uncharacterized protein</fullName>
    </submittedName>
</protein>
<gene>
    <name evidence="2" type="ORF">DY245_22395</name>
</gene>
<accession>A0A371Q1N8</accession>
<keyword evidence="1" id="KW-0812">Transmembrane</keyword>
<sequence length="183" mass="20144">MEAEVSAGWIGLIGASVGAAGALLGGWLQHRQQKDTARQERWEGYARAAGEATLTELLAAQEEMTAWWSSFTGLDDEANDLYGIILERGRTAKHCSLLIPEAIELRARLKTVLAVMTDYKCAPPGDEPEALIHFKWSYRATQEGIESIATFLRGEPLPPATMNFKMLEAQRTAYRAENPLPGP</sequence>
<dbReference type="AlphaFoldDB" id="A0A371Q1N8"/>
<comment type="caution">
    <text evidence="2">The sequence shown here is derived from an EMBL/GenBank/DDBJ whole genome shotgun (WGS) entry which is preliminary data.</text>
</comment>
<name>A0A371Q1N8_STRIH</name>
<keyword evidence="1" id="KW-1133">Transmembrane helix</keyword>
<dbReference type="EMBL" id="QUAC01000177">
    <property type="protein sequence ID" value="REK88253.1"/>
    <property type="molecule type" value="Genomic_DNA"/>
</dbReference>
<feature type="transmembrane region" description="Helical" evidence="1">
    <location>
        <begin position="6"/>
        <end position="28"/>
    </location>
</feature>
<dbReference type="Proteomes" id="UP000262477">
    <property type="component" value="Unassembled WGS sequence"/>
</dbReference>
<dbReference type="RefSeq" id="WP_128509020.1">
    <property type="nucleotide sequence ID" value="NZ_QUAC01000177.1"/>
</dbReference>
<keyword evidence="1" id="KW-0472">Membrane</keyword>
<reference evidence="2 3" key="1">
    <citation type="submission" date="2018-08" db="EMBL/GenBank/DDBJ databases">
        <title>Streptomyces NEAU-D10 sp. nov., a novel Actinomycete isolated from soil.</title>
        <authorList>
            <person name="Jin L."/>
        </authorList>
    </citation>
    <scope>NUCLEOTIDE SEQUENCE [LARGE SCALE GENOMIC DNA]</scope>
    <source>
        <strain evidence="2 3">NEAU-D10</strain>
    </source>
</reference>
<proteinExistence type="predicted"/>
<evidence type="ECO:0000256" key="1">
    <source>
        <dbReference type="SAM" id="Phobius"/>
    </source>
</evidence>
<organism evidence="2 3">
    <name type="scientific">Streptomyces inhibens</name>
    <dbReference type="NCBI Taxonomy" id="2293571"/>
    <lineage>
        <taxon>Bacteria</taxon>
        <taxon>Bacillati</taxon>
        <taxon>Actinomycetota</taxon>
        <taxon>Actinomycetes</taxon>
        <taxon>Kitasatosporales</taxon>
        <taxon>Streptomycetaceae</taxon>
        <taxon>Streptomyces</taxon>
    </lineage>
</organism>
<keyword evidence="3" id="KW-1185">Reference proteome</keyword>
<evidence type="ECO:0000313" key="2">
    <source>
        <dbReference type="EMBL" id="REK88253.1"/>
    </source>
</evidence>
<evidence type="ECO:0000313" key="3">
    <source>
        <dbReference type="Proteomes" id="UP000262477"/>
    </source>
</evidence>